<organism evidence="1 2">
    <name type="scientific">Hygrophoropsis aurantiaca</name>
    <dbReference type="NCBI Taxonomy" id="72124"/>
    <lineage>
        <taxon>Eukaryota</taxon>
        <taxon>Fungi</taxon>
        <taxon>Dikarya</taxon>
        <taxon>Basidiomycota</taxon>
        <taxon>Agaricomycotina</taxon>
        <taxon>Agaricomycetes</taxon>
        <taxon>Agaricomycetidae</taxon>
        <taxon>Boletales</taxon>
        <taxon>Coniophorineae</taxon>
        <taxon>Hygrophoropsidaceae</taxon>
        <taxon>Hygrophoropsis</taxon>
    </lineage>
</organism>
<accession>A0ACB7ZTN2</accession>
<feature type="non-terminal residue" evidence="1">
    <location>
        <position position="1"/>
    </location>
</feature>
<proteinExistence type="predicted"/>
<reference evidence="1" key="1">
    <citation type="journal article" date="2021" name="New Phytol.">
        <title>Evolutionary innovations through gain and loss of genes in the ectomycorrhizal Boletales.</title>
        <authorList>
            <person name="Wu G."/>
            <person name="Miyauchi S."/>
            <person name="Morin E."/>
            <person name="Kuo A."/>
            <person name="Drula E."/>
            <person name="Varga T."/>
            <person name="Kohler A."/>
            <person name="Feng B."/>
            <person name="Cao Y."/>
            <person name="Lipzen A."/>
            <person name="Daum C."/>
            <person name="Hundley H."/>
            <person name="Pangilinan J."/>
            <person name="Johnson J."/>
            <person name="Barry K."/>
            <person name="LaButti K."/>
            <person name="Ng V."/>
            <person name="Ahrendt S."/>
            <person name="Min B."/>
            <person name="Choi I.G."/>
            <person name="Park H."/>
            <person name="Plett J.M."/>
            <person name="Magnuson J."/>
            <person name="Spatafora J.W."/>
            <person name="Nagy L.G."/>
            <person name="Henrissat B."/>
            <person name="Grigoriev I.V."/>
            <person name="Yang Z.L."/>
            <person name="Xu J."/>
            <person name="Martin F.M."/>
        </authorList>
    </citation>
    <scope>NUCLEOTIDE SEQUENCE</scope>
    <source>
        <strain evidence="1">ATCC 28755</strain>
    </source>
</reference>
<sequence>PDPPDQNYTYLKTRSIPSDDFLSKLYATSGQAWLDGAQSIIDPRYNEGRDRLPLWSVNLWRRLSLTIRAQSTWRNCDNWLANSARTAASTLTMASARDLFAALPWDADMGGNCTTLEFTRFLGTAWISDELEDMMMTHLIERARRGLTATISVLVGGVAISEAVKRGALRMNYTKRGSPLLYRYEVQIISLGIRKLYFPLHVNGNHWIAIGIDFQEKAVSYGDSLIGHSCPPNEFIQMLISWLEPTFGGPFTTLGDALKHGEQKDSFSCGIVTANTIAHAVFADKLWSPDNRDQERVDWFVATVHTYLQKNSTKKSAEKAYSPNLITSDETSIAVALGDPNFPDFEQFVMAGLEVEDTQDKRNSDNSEQTMSLTHTSGKTSLSFILNDDIPNASIGAHDLPFNGSEADATCDTNSLDSITMASNMTMTDLGDVTIRSDDSSVTDQSAVTDPMCNGLDSAVHENDGLLGWLRRGNQAKRSRSAAELRSIKSDGVSACSSSKSSMSKPKHTIKKAKNVVISGFDAIGTSRSAIAARKLRATVKDGTFTTNAMQMEKWKEKILNDMDLNAQFNEDTCKSVRHSACGRWIEMKEPFDSTRFRNHLKTCSHSKPMKPAAGAGTPTVSQWAKKFGITLQKTDNQVKRKVAKDAEERPKPMPCPGITEADEPLIAVYTKRTGFPGGGGRGPMAIAMERYKKRFSQLGKRQKKVVLDQQLHEHTWRNDQQNQRVYSVDCKRQVTTILDGRIQPCSSCRSLLSNARFRQSVRKKMPKDEDFVHVNYRFRPGAFATIYARTIGLKEIIETSDAKNTPCIKFALGVLSGKYKDLKVFTGLVEAMVSRQDREDRGVGMQNFKYAPAWDEFAHIMKIHSPRAFRFLSQHLPARSERSFRQRENRQPRFPMTICDETYQRVFDHLSAVSYSGSVGLSCDDTKLHPAWRLFWDSEQKIHLLVGGVGEPLRVPDPDALREAIANAKLTQATKVRLFCLQIPLPKIAPIIVAALPIASDLKAEQLVKFSLDIITGLRAGQIQIISYACDGTEVERCVQNIIVQSASHTSAYTIESPSPGLPSINLTIPIVCGQAMTMIQDSKHALKTFRNNLFSGARLLTLGNFVAIYERIRALAFEDGTPLYHRDVEKLDRQDDNAATRLFSATTLNFLTERHPDYVGEIVYLFVFGELVDAYQNRSILHVERIKMVLRAMYFQQYWKCYLAKAGYSEKQYMYSREATDIVKFLVEGLLSLVLIHRDHISGDYPLLPWLHSSEPCEHTFGDARHIVKDFTMLDFYFMVSKLRVKLQETVLSNQSPDFKARAQGYCHTYFDAHGVDLQQLARFPTDHDIKNAARDAAAECESLIALLGLNPSQLQLSDRQTVVLPGIDRMVGIPSGNGGGIQMQKPRHTPRRYNSPDSDSDTNSDINSEFGSDTEEISEALQLDTLLRKAEDSNVSWTQRQEDHLLQLTFASIATTLARH</sequence>
<evidence type="ECO:0000313" key="1">
    <source>
        <dbReference type="EMBL" id="KAH7904197.1"/>
    </source>
</evidence>
<evidence type="ECO:0000313" key="2">
    <source>
        <dbReference type="Proteomes" id="UP000790377"/>
    </source>
</evidence>
<keyword evidence="2" id="KW-1185">Reference proteome</keyword>
<gene>
    <name evidence="1" type="ORF">BJ138DRAFT_1107029</name>
</gene>
<name>A0ACB7ZTN2_9AGAM</name>
<protein>
    <submittedName>
        <fullName evidence="1">Uncharacterized protein</fullName>
    </submittedName>
</protein>
<dbReference type="EMBL" id="MU268569">
    <property type="protein sequence ID" value="KAH7904197.1"/>
    <property type="molecule type" value="Genomic_DNA"/>
</dbReference>
<comment type="caution">
    <text evidence="1">The sequence shown here is derived from an EMBL/GenBank/DDBJ whole genome shotgun (WGS) entry which is preliminary data.</text>
</comment>
<dbReference type="Proteomes" id="UP000790377">
    <property type="component" value="Unassembled WGS sequence"/>
</dbReference>